<evidence type="ECO:0000313" key="2">
    <source>
        <dbReference type="Proteomes" id="UP001159363"/>
    </source>
</evidence>
<organism evidence="1 2">
    <name type="scientific">Dryococelus australis</name>
    <dbReference type="NCBI Taxonomy" id="614101"/>
    <lineage>
        <taxon>Eukaryota</taxon>
        <taxon>Metazoa</taxon>
        <taxon>Ecdysozoa</taxon>
        <taxon>Arthropoda</taxon>
        <taxon>Hexapoda</taxon>
        <taxon>Insecta</taxon>
        <taxon>Pterygota</taxon>
        <taxon>Neoptera</taxon>
        <taxon>Polyneoptera</taxon>
        <taxon>Phasmatodea</taxon>
        <taxon>Verophasmatodea</taxon>
        <taxon>Anareolatae</taxon>
        <taxon>Phasmatidae</taxon>
        <taxon>Eurycanthinae</taxon>
        <taxon>Dryococelus</taxon>
    </lineage>
</organism>
<reference evidence="1 2" key="1">
    <citation type="submission" date="2023-02" db="EMBL/GenBank/DDBJ databases">
        <title>LHISI_Scaffold_Assembly.</title>
        <authorList>
            <person name="Stuart O.P."/>
            <person name="Cleave R."/>
            <person name="Magrath M.J.L."/>
            <person name="Mikheyev A.S."/>
        </authorList>
    </citation>
    <scope>NUCLEOTIDE SEQUENCE [LARGE SCALE GENOMIC DNA]</scope>
    <source>
        <strain evidence="1">Daus_M_001</strain>
        <tissue evidence="1">Leg muscle</tissue>
    </source>
</reference>
<protein>
    <submittedName>
        <fullName evidence="1">Uncharacterized protein</fullName>
    </submittedName>
</protein>
<gene>
    <name evidence="1" type="ORF">PR048_003606</name>
</gene>
<dbReference type="EMBL" id="JARBHB010000001">
    <property type="protein sequence ID" value="KAJ8898246.1"/>
    <property type="molecule type" value="Genomic_DNA"/>
</dbReference>
<dbReference type="Proteomes" id="UP001159363">
    <property type="component" value="Chromosome 1"/>
</dbReference>
<comment type="caution">
    <text evidence="1">The sequence shown here is derived from an EMBL/GenBank/DDBJ whole genome shotgun (WGS) entry which is preliminary data.</text>
</comment>
<name>A0ABQ9INJ3_9NEOP</name>
<evidence type="ECO:0000313" key="1">
    <source>
        <dbReference type="EMBL" id="KAJ8898246.1"/>
    </source>
</evidence>
<keyword evidence="2" id="KW-1185">Reference proteome</keyword>
<sequence length="117" mass="13212">MHAITDDRVCRLSSLLSEGKSPRDKRGKNVPGNAKPGVVIDAVKSHIASFHVKTSHYSAREYHYLDAKLNLKIMDSLFTHDFPELTVSYDYYLHIFKENFSLGLAVHKLILAVVVKS</sequence>
<accession>A0ABQ9INJ3</accession>
<proteinExistence type="predicted"/>